<dbReference type="GO" id="GO:0003676">
    <property type="term" value="F:nucleic acid binding"/>
    <property type="evidence" value="ECO:0007669"/>
    <property type="project" value="InterPro"/>
</dbReference>
<comment type="caution">
    <text evidence="5">The sequence shown here is derived from an EMBL/GenBank/DDBJ whole genome shotgun (WGS) entry which is preliminary data.</text>
</comment>
<reference evidence="5" key="1">
    <citation type="submission" date="2021-02" db="EMBL/GenBank/DDBJ databases">
        <authorList>
            <person name="Dougan E. K."/>
            <person name="Rhodes N."/>
            <person name="Thang M."/>
            <person name="Chan C."/>
        </authorList>
    </citation>
    <scope>NUCLEOTIDE SEQUENCE</scope>
</reference>
<feature type="compositionally biased region" description="Low complexity" evidence="3">
    <location>
        <begin position="229"/>
        <end position="246"/>
    </location>
</feature>
<feature type="compositionally biased region" description="Polar residues" evidence="3">
    <location>
        <begin position="877"/>
        <end position="900"/>
    </location>
</feature>
<keyword evidence="2" id="KW-0175">Coiled coil</keyword>
<dbReference type="EMBL" id="CAJNIZ010016202">
    <property type="protein sequence ID" value="CAE7382437.1"/>
    <property type="molecule type" value="Genomic_DNA"/>
</dbReference>
<accession>A0A812QJ43</accession>
<evidence type="ECO:0000259" key="4">
    <source>
        <dbReference type="PROSITE" id="PS50158"/>
    </source>
</evidence>
<gene>
    <name evidence="5" type="primary">GIP</name>
    <name evidence="5" type="ORF">SPIL2461_LOCUS9327</name>
</gene>
<evidence type="ECO:0000256" key="3">
    <source>
        <dbReference type="SAM" id="MobiDB-lite"/>
    </source>
</evidence>
<feature type="compositionally biased region" description="Polar residues" evidence="3">
    <location>
        <begin position="786"/>
        <end position="803"/>
    </location>
</feature>
<feature type="compositionally biased region" description="Polar residues" evidence="3">
    <location>
        <begin position="849"/>
        <end position="863"/>
    </location>
</feature>
<feature type="compositionally biased region" description="Polar residues" evidence="3">
    <location>
        <begin position="729"/>
        <end position="749"/>
    </location>
</feature>
<protein>
    <submittedName>
        <fullName evidence="5">GIP protein</fullName>
    </submittedName>
</protein>
<keyword evidence="6" id="KW-1185">Reference proteome</keyword>
<keyword evidence="1" id="KW-0862">Zinc</keyword>
<keyword evidence="1" id="KW-0479">Metal-binding</keyword>
<feature type="domain" description="CCHC-type" evidence="4">
    <location>
        <begin position="455"/>
        <end position="470"/>
    </location>
</feature>
<dbReference type="InterPro" id="IPR001878">
    <property type="entry name" value="Znf_CCHC"/>
</dbReference>
<feature type="region of interest" description="Disordered" evidence="3">
    <location>
        <begin position="218"/>
        <end position="280"/>
    </location>
</feature>
<dbReference type="GO" id="GO:0008270">
    <property type="term" value="F:zinc ion binding"/>
    <property type="evidence" value="ECO:0007669"/>
    <property type="project" value="UniProtKB-KW"/>
</dbReference>
<evidence type="ECO:0000313" key="6">
    <source>
        <dbReference type="Proteomes" id="UP000649617"/>
    </source>
</evidence>
<feature type="region of interest" description="Disordered" evidence="3">
    <location>
        <begin position="849"/>
        <end position="927"/>
    </location>
</feature>
<organism evidence="5 6">
    <name type="scientific">Symbiodinium pilosum</name>
    <name type="common">Dinoflagellate</name>
    <dbReference type="NCBI Taxonomy" id="2952"/>
    <lineage>
        <taxon>Eukaryota</taxon>
        <taxon>Sar</taxon>
        <taxon>Alveolata</taxon>
        <taxon>Dinophyceae</taxon>
        <taxon>Suessiales</taxon>
        <taxon>Symbiodiniaceae</taxon>
        <taxon>Symbiodinium</taxon>
    </lineage>
</organism>
<feature type="coiled-coil region" evidence="2">
    <location>
        <begin position="33"/>
        <end position="67"/>
    </location>
</feature>
<dbReference type="Gene3D" id="2.40.70.10">
    <property type="entry name" value="Acid Proteases"/>
    <property type="match status" value="1"/>
</dbReference>
<evidence type="ECO:0000256" key="1">
    <source>
        <dbReference type="PROSITE-ProRule" id="PRU00047"/>
    </source>
</evidence>
<evidence type="ECO:0000313" key="5">
    <source>
        <dbReference type="EMBL" id="CAE7382437.1"/>
    </source>
</evidence>
<dbReference type="OrthoDB" id="449021at2759"/>
<dbReference type="AlphaFoldDB" id="A0A812QJ43"/>
<feature type="compositionally biased region" description="Gly residues" evidence="3">
    <location>
        <begin position="902"/>
        <end position="912"/>
    </location>
</feature>
<proteinExistence type="predicted"/>
<dbReference type="PROSITE" id="PS50158">
    <property type="entry name" value="ZF_CCHC"/>
    <property type="match status" value="1"/>
</dbReference>
<dbReference type="Proteomes" id="UP000649617">
    <property type="component" value="Unassembled WGS sequence"/>
</dbReference>
<dbReference type="InterPro" id="IPR036875">
    <property type="entry name" value="Znf_CCHC_sf"/>
</dbReference>
<name>A0A812QJ43_SYMPI</name>
<feature type="region of interest" description="Disordered" evidence="3">
    <location>
        <begin position="722"/>
        <end position="749"/>
    </location>
</feature>
<feature type="region of interest" description="Disordered" evidence="3">
    <location>
        <begin position="786"/>
        <end position="831"/>
    </location>
</feature>
<keyword evidence="1" id="KW-0863">Zinc-finger</keyword>
<evidence type="ECO:0000256" key="2">
    <source>
        <dbReference type="SAM" id="Coils"/>
    </source>
</evidence>
<dbReference type="SUPFAM" id="SSF57756">
    <property type="entry name" value="Retrovirus zinc finger-like domains"/>
    <property type="match status" value="1"/>
</dbReference>
<dbReference type="InterPro" id="IPR021109">
    <property type="entry name" value="Peptidase_aspartic_dom_sf"/>
</dbReference>
<sequence>MVICGYPRIQAGFAEAVHLHLLLNSQQSSETLQKASEKELEQVRSDLAHAQAELRVKEQELHETKTDLELEAGSGEFAKEKANLLGELAEKDRVSFGVRVDYDTGEQGYPVPEMLSFEQTLRRKRHLLAPRIVSELTGRAWAITGDLSHRELCRRDGVIYLLQYLKESLGRLPVPDIGVRLEALMLRLRRSPAQSMATWAAHLRLQYRHLQVALSQVRTKAGDKSKNGVRSSSEPSVASSPARRASLATEEEPHAEVQAAEEDDQVTIGPPPDDPRDDEVELQEDLGARKKKNRKAAAGNSLKLDAIERALRGMEEELLQTEGHGKGGRDPSRRRTYWVEEAGHWSLLMGEASELDDLVDGGETLYVGERLPQQAYCDPSAMWTSGDGWTEQESLQTSWWSSLDSPDGWHEGWQEDAWWNDEPDVSDLTPEEQKEVDEAFAVAEQKMRNPSYTGCFICGDKGHDFRSCPKRASGKGAKSKKGGHINFVDAVVYTVEEIPEEGQCFQNLGDTELPVPDEELSGYAVIDSGATETVCSLPALEALVKLKEARDGKPVGLEVTQEPVKRFKFGNGEHAYASSYVLLDQMLGERKIQLGMFTLDVEGVPVLLGMKTLRRLKAIIDFDRCLVVFAAVNPCLAIGLRRSRTGHLLLSLTQDWLSQGVHLDQLGSELNLHPEILQAEIEENETLTAFMVADSSRATSSMPADPQVRACAACVSSKSSASDAKTGEESSSSVPASCLKLTSPSGPQRLRSQASARMCTLKALLTFAALHGACFDNLPDGGNGKFSASSSVNQGRSQEQDQAQEGRSGYSSGGREGRRVPRQGQHGIYRRSAPLAADVKEVHQNLDPQTEEISQGQGSTPFVNSGCHDSDDLGQWRLSTTSADSAQRDSNYSEQQSQPSGGHTGHAGGDGVTPGQESSSGQRDLSREPGVLNAILNDEGASYRVKLVNGQAVEQLAEELLHHRRLDHGSLEMLLNMMVASRPQPHRGLWKDIKQGSFVMTFGFYVHGPMSGITRATSQYPQVCRYVNACVAQWFPQESPTWTSVSVSCNIKSEMRMDVHNLASSDNYTCTYGTFQNGALWMELREEDPDPGLPLVWRAKPNGLKVPGVSMSTRHRPVKVSPKRYHCSLPWTGNRYVVTAFTPRSGDSLPKADALLLRRCGFGLPSSSAQVSLVGEATQEDDEEAMVLTENALSAEDCECILRPLKKAVDALEEIQCVPTGCPLGCGYAL</sequence>